<protein>
    <submittedName>
        <fullName evidence="1">Uncharacterized protein</fullName>
    </submittedName>
</protein>
<reference evidence="1 2" key="1">
    <citation type="submission" date="2019-10" db="EMBL/GenBank/DDBJ databases">
        <title>Genomic analysis of Raineyella sp. CBA3103.</title>
        <authorList>
            <person name="Roh S.W."/>
        </authorList>
    </citation>
    <scope>NUCLEOTIDE SEQUENCE [LARGE SCALE GENOMIC DNA]</scope>
    <source>
        <strain evidence="1 2">CBA3103</strain>
    </source>
</reference>
<proteinExistence type="predicted"/>
<organism evidence="1 2">
    <name type="scientific">Raineyella fluvialis</name>
    <dbReference type="NCBI Taxonomy" id="2662261"/>
    <lineage>
        <taxon>Bacteria</taxon>
        <taxon>Bacillati</taxon>
        <taxon>Actinomycetota</taxon>
        <taxon>Actinomycetes</taxon>
        <taxon>Propionibacteriales</taxon>
        <taxon>Propionibacteriaceae</taxon>
        <taxon>Raineyella</taxon>
    </lineage>
</organism>
<dbReference type="PANTHER" id="PTHR43615">
    <property type="entry name" value="PHOSPHOENOLPYRUVATE SYNTHASE-RELATED"/>
    <property type="match status" value="1"/>
</dbReference>
<accession>A0A5Q2F8Z2</accession>
<dbReference type="Gene3D" id="3.50.30.10">
    <property type="entry name" value="Phosphohistidine domain"/>
    <property type="match status" value="1"/>
</dbReference>
<gene>
    <name evidence="1" type="ORF">Rai3103_05135</name>
</gene>
<dbReference type="AlphaFoldDB" id="A0A5Q2F8Z2"/>
<dbReference type="KEGG" id="rain:Rai3103_05135"/>
<dbReference type="Proteomes" id="UP000386847">
    <property type="component" value="Chromosome"/>
</dbReference>
<keyword evidence="2" id="KW-1185">Reference proteome</keyword>
<evidence type="ECO:0000313" key="2">
    <source>
        <dbReference type="Proteomes" id="UP000386847"/>
    </source>
</evidence>
<dbReference type="EMBL" id="CP045725">
    <property type="protein sequence ID" value="QGF23148.1"/>
    <property type="molecule type" value="Genomic_DNA"/>
</dbReference>
<dbReference type="InterPro" id="IPR051549">
    <property type="entry name" value="PEP_Utilizing_Enz"/>
</dbReference>
<dbReference type="PANTHER" id="PTHR43615:SF1">
    <property type="entry name" value="PPDK_N DOMAIN-CONTAINING PROTEIN"/>
    <property type="match status" value="1"/>
</dbReference>
<sequence length="529" mass="57267">MRDRDALWFSVGAFQGMLRPITPIGREALIRLASGGSAAFTGVPGDPARQGFVVVAGERLWARIDGVLRHPLGARVLPVMLSIGEPGTGAIIRRLQDDPRWQPVEGRLRPSALAPARRFVGAVARGLPLSLLAPGLRRRRFDRFIAGMVASGAAAQQEASRPTDPYERLARRIDAAEAALEGALANALRRFAPMMAPGAGMIALLGRIAAAAGPEAQRLVMEVQRSLPGNPTTAMDLALWQVAVAVRRDPAARALFLDRDADELARLFQDGALPGAATAALRGFLETYGMRGVAEIDLGAPRWRDQPVQVMATLRSYLTMEDPAVAPDVIFTEGLRTSWEAVDRLVALLAEHRPWLPAGVVWFVATRLRILLGAREVPKFALVRLLGQIRAGLLASGRDLVALGRLERAEDVVFLYFHELRGLGIHPEEDLRARIADRRAAYDRETRRRQVPRLIAGDGRTWYEGLGEGTEGILGSPVSPGVVEGTVRVVFDPATAHLDPGEILVCPGTDPAWTPLFLAAGDWSPRSAV</sequence>
<name>A0A5Q2F8Z2_9ACTN</name>
<evidence type="ECO:0000313" key="1">
    <source>
        <dbReference type="EMBL" id="QGF23148.1"/>
    </source>
</evidence>